<dbReference type="SUPFAM" id="SSF54909">
    <property type="entry name" value="Dimeric alpha+beta barrel"/>
    <property type="match status" value="1"/>
</dbReference>
<keyword evidence="3" id="KW-1185">Reference proteome</keyword>
<sequence length="124" mass="13828">MASSTPSNTTSLPVTRVACFKFHPNVTDAQKAGRTSAFLDLYASHQELILGLPKGGRPLNTPLDLTNVKREKGWDTGFVVVFKDDAARKEFDTDAGHDRLKNETDPLLEQVFVYDFVEQTNLGW</sequence>
<dbReference type="Gene3D" id="3.30.70.100">
    <property type="match status" value="1"/>
</dbReference>
<dbReference type="AlphaFoldDB" id="A0A9P4GAV3"/>
<dbReference type="GeneID" id="63851349"/>
<gene>
    <name evidence="2" type="ORF">K460DRAFT_370161</name>
</gene>
<feature type="domain" description="Stress-response A/B barrel" evidence="1">
    <location>
        <begin position="14"/>
        <end position="116"/>
    </location>
</feature>
<dbReference type="InterPro" id="IPR011008">
    <property type="entry name" value="Dimeric_a/b-barrel"/>
</dbReference>
<organism evidence="2 3">
    <name type="scientific">Cucurbitaria berberidis CBS 394.84</name>
    <dbReference type="NCBI Taxonomy" id="1168544"/>
    <lineage>
        <taxon>Eukaryota</taxon>
        <taxon>Fungi</taxon>
        <taxon>Dikarya</taxon>
        <taxon>Ascomycota</taxon>
        <taxon>Pezizomycotina</taxon>
        <taxon>Dothideomycetes</taxon>
        <taxon>Pleosporomycetidae</taxon>
        <taxon>Pleosporales</taxon>
        <taxon>Pleosporineae</taxon>
        <taxon>Cucurbitariaceae</taxon>
        <taxon>Cucurbitaria</taxon>
    </lineage>
</organism>
<dbReference type="SMART" id="SM00886">
    <property type="entry name" value="Dabb"/>
    <property type="match status" value="1"/>
</dbReference>
<reference evidence="2" key="1">
    <citation type="submission" date="2020-01" db="EMBL/GenBank/DDBJ databases">
        <authorList>
            <consortium name="DOE Joint Genome Institute"/>
            <person name="Haridas S."/>
            <person name="Albert R."/>
            <person name="Binder M."/>
            <person name="Bloem J."/>
            <person name="Labutti K."/>
            <person name="Salamov A."/>
            <person name="Andreopoulos B."/>
            <person name="Baker S.E."/>
            <person name="Barry K."/>
            <person name="Bills G."/>
            <person name="Bluhm B.H."/>
            <person name="Cannon C."/>
            <person name="Castanera R."/>
            <person name="Culley D.E."/>
            <person name="Daum C."/>
            <person name="Ezra D."/>
            <person name="Gonzalez J.B."/>
            <person name="Henrissat B."/>
            <person name="Kuo A."/>
            <person name="Liang C."/>
            <person name="Lipzen A."/>
            <person name="Lutzoni F."/>
            <person name="Magnuson J."/>
            <person name="Mondo S."/>
            <person name="Nolan M."/>
            <person name="Ohm R."/>
            <person name="Pangilinan J."/>
            <person name="Park H.-J."/>
            <person name="Ramirez L."/>
            <person name="Alfaro M."/>
            <person name="Sun H."/>
            <person name="Tritt A."/>
            <person name="Yoshinaga Y."/>
            <person name="Zwiers L.-H."/>
            <person name="Turgeon B.G."/>
            <person name="Goodwin S.B."/>
            <person name="Spatafora J.W."/>
            <person name="Crous P.W."/>
            <person name="Grigoriev I.V."/>
        </authorList>
    </citation>
    <scope>NUCLEOTIDE SEQUENCE</scope>
    <source>
        <strain evidence="2">CBS 394.84</strain>
    </source>
</reference>
<accession>A0A9P4GAV3</accession>
<dbReference type="Pfam" id="PF07876">
    <property type="entry name" value="Dabb"/>
    <property type="match status" value="1"/>
</dbReference>
<evidence type="ECO:0000313" key="2">
    <source>
        <dbReference type="EMBL" id="KAF1842176.1"/>
    </source>
</evidence>
<dbReference type="PROSITE" id="PS51502">
    <property type="entry name" value="S_R_A_B_BARREL"/>
    <property type="match status" value="1"/>
</dbReference>
<proteinExistence type="predicted"/>
<dbReference type="EMBL" id="ML976618">
    <property type="protein sequence ID" value="KAF1842176.1"/>
    <property type="molecule type" value="Genomic_DNA"/>
</dbReference>
<dbReference type="RefSeq" id="XP_040784739.1">
    <property type="nucleotide sequence ID" value="XM_040934098.1"/>
</dbReference>
<protein>
    <recommendedName>
        <fullName evidence="1">Stress-response A/B barrel domain-containing protein</fullName>
    </recommendedName>
</protein>
<comment type="caution">
    <text evidence="2">The sequence shown here is derived from an EMBL/GenBank/DDBJ whole genome shotgun (WGS) entry which is preliminary data.</text>
</comment>
<evidence type="ECO:0000313" key="3">
    <source>
        <dbReference type="Proteomes" id="UP000800039"/>
    </source>
</evidence>
<evidence type="ECO:0000259" key="1">
    <source>
        <dbReference type="PROSITE" id="PS51502"/>
    </source>
</evidence>
<dbReference type="OrthoDB" id="1601230at2759"/>
<dbReference type="Proteomes" id="UP000800039">
    <property type="component" value="Unassembled WGS sequence"/>
</dbReference>
<dbReference type="InterPro" id="IPR013097">
    <property type="entry name" value="Dabb"/>
</dbReference>
<name>A0A9P4GAV3_9PLEO</name>